<gene>
    <name evidence="2" type="ORF">Apa02nite_047340</name>
</gene>
<dbReference type="Pfam" id="PF18969">
    <property type="entry name" value="DUF5708"/>
    <property type="match status" value="1"/>
</dbReference>
<feature type="transmembrane region" description="Helical" evidence="1">
    <location>
        <begin position="20"/>
        <end position="37"/>
    </location>
</feature>
<keyword evidence="1" id="KW-0472">Membrane</keyword>
<reference evidence="2 3" key="1">
    <citation type="submission" date="2021-01" db="EMBL/GenBank/DDBJ databases">
        <title>Whole genome shotgun sequence of Actinoplanes palleronii NBRC 14916.</title>
        <authorList>
            <person name="Komaki H."/>
            <person name="Tamura T."/>
        </authorList>
    </citation>
    <scope>NUCLEOTIDE SEQUENCE [LARGE SCALE GENOMIC DNA]</scope>
    <source>
        <strain evidence="2 3">NBRC 14916</strain>
    </source>
</reference>
<evidence type="ECO:0000313" key="2">
    <source>
        <dbReference type="EMBL" id="GIE68626.1"/>
    </source>
</evidence>
<accession>A0ABQ4BD65</accession>
<dbReference type="EMBL" id="BOMS01000071">
    <property type="protein sequence ID" value="GIE68626.1"/>
    <property type="molecule type" value="Genomic_DNA"/>
</dbReference>
<dbReference type="InterPro" id="IPR043762">
    <property type="entry name" value="DUF5708"/>
</dbReference>
<feature type="transmembrane region" description="Helical" evidence="1">
    <location>
        <begin position="44"/>
        <end position="67"/>
    </location>
</feature>
<name>A0ABQ4BD65_9ACTN</name>
<organism evidence="2 3">
    <name type="scientific">Actinoplanes palleronii</name>
    <dbReference type="NCBI Taxonomy" id="113570"/>
    <lineage>
        <taxon>Bacteria</taxon>
        <taxon>Bacillati</taxon>
        <taxon>Actinomycetota</taxon>
        <taxon>Actinomycetes</taxon>
        <taxon>Micromonosporales</taxon>
        <taxon>Micromonosporaceae</taxon>
        <taxon>Actinoplanes</taxon>
    </lineage>
</organism>
<proteinExistence type="predicted"/>
<protein>
    <submittedName>
        <fullName evidence="2">Uncharacterized protein</fullName>
    </submittedName>
</protein>
<sequence length="81" mass="8379">MVGSAALGPADTFEGMTAKLLAGSATFVVGLLLWLFAGDVEIPVFTLTKVGVVLMVVGALEICYGWYSGLSRGDTHGTGDR</sequence>
<keyword evidence="1" id="KW-0812">Transmembrane</keyword>
<evidence type="ECO:0000256" key="1">
    <source>
        <dbReference type="SAM" id="Phobius"/>
    </source>
</evidence>
<comment type="caution">
    <text evidence="2">The sequence shown here is derived from an EMBL/GenBank/DDBJ whole genome shotgun (WGS) entry which is preliminary data.</text>
</comment>
<dbReference type="Proteomes" id="UP000624709">
    <property type="component" value="Unassembled WGS sequence"/>
</dbReference>
<keyword evidence="1" id="KW-1133">Transmembrane helix</keyword>
<keyword evidence="3" id="KW-1185">Reference proteome</keyword>
<evidence type="ECO:0000313" key="3">
    <source>
        <dbReference type="Proteomes" id="UP000624709"/>
    </source>
</evidence>